<accession>A0A653D386</accession>
<reference evidence="1 2" key="1">
    <citation type="submission" date="2019-01" db="EMBL/GenBank/DDBJ databases">
        <authorList>
            <person name="Sayadi A."/>
        </authorList>
    </citation>
    <scope>NUCLEOTIDE SEQUENCE [LARGE SCALE GENOMIC DNA]</scope>
</reference>
<proteinExistence type="predicted"/>
<dbReference type="Proteomes" id="UP000410492">
    <property type="component" value="Unassembled WGS sequence"/>
</dbReference>
<organism evidence="1 2">
    <name type="scientific">Callosobruchus maculatus</name>
    <name type="common">Southern cowpea weevil</name>
    <name type="synonym">Pulse bruchid</name>
    <dbReference type="NCBI Taxonomy" id="64391"/>
    <lineage>
        <taxon>Eukaryota</taxon>
        <taxon>Metazoa</taxon>
        <taxon>Ecdysozoa</taxon>
        <taxon>Arthropoda</taxon>
        <taxon>Hexapoda</taxon>
        <taxon>Insecta</taxon>
        <taxon>Pterygota</taxon>
        <taxon>Neoptera</taxon>
        <taxon>Endopterygota</taxon>
        <taxon>Coleoptera</taxon>
        <taxon>Polyphaga</taxon>
        <taxon>Cucujiformia</taxon>
        <taxon>Chrysomeloidea</taxon>
        <taxon>Chrysomelidae</taxon>
        <taxon>Bruchinae</taxon>
        <taxon>Bruchini</taxon>
        <taxon>Callosobruchus</taxon>
    </lineage>
</organism>
<keyword evidence="2" id="KW-1185">Reference proteome</keyword>
<feature type="non-terminal residue" evidence="1">
    <location>
        <position position="28"/>
    </location>
</feature>
<protein>
    <submittedName>
        <fullName evidence="1">Uncharacterized protein</fullName>
    </submittedName>
</protein>
<evidence type="ECO:0000313" key="1">
    <source>
        <dbReference type="EMBL" id="VEN54623.1"/>
    </source>
</evidence>
<sequence length="28" mass="3373">MVSPRLFCSWHIDKAWRRNLSKVNGQDQ</sequence>
<dbReference type="EMBL" id="CAACVG010009954">
    <property type="protein sequence ID" value="VEN54623.1"/>
    <property type="molecule type" value="Genomic_DNA"/>
</dbReference>
<gene>
    <name evidence="1" type="ORF">CALMAC_LOCUS14045</name>
</gene>
<name>A0A653D386_CALMS</name>
<evidence type="ECO:0000313" key="2">
    <source>
        <dbReference type="Proteomes" id="UP000410492"/>
    </source>
</evidence>
<dbReference type="AlphaFoldDB" id="A0A653D386"/>